<feature type="chain" id="PRO_5001515897" evidence="1">
    <location>
        <begin position="21"/>
        <end position="230"/>
    </location>
</feature>
<name>A0A023G0H7_AMBPA</name>
<keyword evidence="1" id="KW-0732">Signal</keyword>
<organism evidence="2">
    <name type="scientific">Amblyomma parvum</name>
    <name type="common">South American tick</name>
    <dbReference type="NCBI Taxonomy" id="251391"/>
    <lineage>
        <taxon>Eukaryota</taxon>
        <taxon>Metazoa</taxon>
        <taxon>Ecdysozoa</taxon>
        <taxon>Arthropoda</taxon>
        <taxon>Chelicerata</taxon>
        <taxon>Arachnida</taxon>
        <taxon>Acari</taxon>
        <taxon>Parasitiformes</taxon>
        <taxon>Ixodida</taxon>
        <taxon>Ixodoidea</taxon>
        <taxon>Ixodidae</taxon>
        <taxon>Amblyomminae</taxon>
        <taxon>Amblyomma</taxon>
    </lineage>
</organism>
<protein>
    <submittedName>
        <fullName evidence="2">Putative lipocalin-3 1</fullName>
    </submittedName>
</protein>
<dbReference type="AlphaFoldDB" id="A0A023G0H7"/>
<feature type="signal peptide" evidence="1">
    <location>
        <begin position="1"/>
        <end position="20"/>
    </location>
</feature>
<accession>A0A023G0H7</accession>
<dbReference type="EMBL" id="GBBL01000033">
    <property type="protein sequence ID" value="JAC27287.1"/>
    <property type="molecule type" value="mRNA"/>
</dbReference>
<evidence type="ECO:0000313" key="2">
    <source>
        <dbReference type="EMBL" id="JAC27287.1"/>
    </source>
</evidence>
<evidence type="ECO:0000256" key="1">
    <source>
        <dbReference type="SAM" id="SignalP"/>
    </source>
</evidence>
<reference evidence="2" key="1">
    <citation type="submission" date="2014-03" db="EMBL/GenBank/DDBJ databases">
        <title>The sialotranscriptome of Amblyomma triste, Amblyomma parvum and Amblyomma cajennense ticks, uncovered by 454-based RNA-seq.</title>
        <authorList>
            <person name="Garcia G.R."/>
            <person name="Gardinassi L.G."/>
            <person name="Ribeiro J.M."/>
            <person name="Anatrielo E."/>
            <person name="Ferreira B.R."/>
            <person name="Moreira H.N."/>
            <person name="Mafra C."/>
            <person name="Olegario M.M."/>
            <person name="Szabo P.J."/>
            <person name="Miranda-Santos I.K."/>
            <person name="Maruyama S.R."/>
        </authorList>
    </citation>
    <scope>NUCLEOTIDE SEQUENCE</scope>
    <source>
        <strain evidence="2">Araguapaz</strain>
        <tissue evidence="2">Salivary glands</tissue>
    </source>
</reference>
<sequence>MALSTTMCLVFIALITLVNSENPVPSARAVISTDLRAFMKTKENIWVMYSTANNATVTCQVDSGIKVRKKKSTVSFTRNYTTGEERRTEKLVGKIIQEIGYPGAMLLRRKNNEKHEQTNQIVRKQKDTTKKIFEILEYADSHRSCGVFSTWLKEDKEREPNAAPVREIPLSCEIRARDLKGETTTGEKCIDKFIKICSTTGNITQYRTSCLLSVVKQKTGITPFALHKQR</sequence>
<proteinExistence type="evidence at transcript level"/>